<feature type="domain" description="4Fe-4S ferredoxin-type" evidence="8">
    <location>
        <begin position="255"/>
        <end position="284"/>
    </location>
</feature>
<gene>
    <name evidence="9" type="primary">ccoG</name>
    <name evidence="9" type="ORF">DL796_08290</name>
</gene>
<dbReference type="RefSeq" id="WP_110201223.1">
    <property type="nucleotide sequence ID" value="NZ_QICH01000002.1"/>
</dbReference>
<feature type="transmembrane region" description="Helical" evidence="7">
    <location>
        <begin position="334"/>
        <end position="353"/>
    </location>
</feature>
<evidence type="ECO:0000256" key="1">
    <source>
        <dbReference type="ARBA" id="ARBA00022448"/>
    </source>
</evidence>
<organism evidence="9 10">
    <name type="scientific">Kangiella spongicola</name>
    <dbReference type="NCBI Taxonomy" id="796379"/>
    <lineage>
        <taxon>Bacteria</taxon>
        <taxon>Pseudomonadati</taxon>
        <taxon>Pseudomonadota</taxon>
        <taxon>Gammaproteobacteria</taxon>
        <taxon>Kangiellales</taxon>
        <taxon>Kangiellaceae</taxon>
        <taxon>Kangiella</taxon>
    </lineage>
</organism>
<feature type="transmembrane region" description="Helical" evidence="7">
    <location>
        <begin position="192"/>
        <end position="209"/>
    </location>
</feature>
<keyword evidence="7" id="KW-1133">Transmembrane helix</keyword>
<dbReference type="InterPro" id="IPR051684">
    <property type="entry name" value="Electron_Trans/Redox"/>
</dbReference>
<dbReference type="InterPro" id="IPR013783">
    <property type="entry name" value="Ig-like_fold"/>
</dbReference>
<dbReference type="Pfam" id="PF11614">
    <property type="entry name" value="FixG_C"/>
    <property type="match status" value="1"/>
</dbReference>
<dbReference type="FunFam" id="1.10.1060.10:FF:000015">
    <property type="entry name" value="Cytochrome c oxidase accessory protein CcoG"/>
    <property type="match status" value="1"/>
</dbReference>
<dbReference type="PROSITE" id="PS00198">
    <property type="entry name" value="4FE4S_FER_1"/>
    <property type="match status" value="1"/>
</dbReference>
<dbReference type="EMBL" id="QICH01000002">
    <property type="protein sequence ID" value="PXF63420.1"/>
    <property type="molecule type" value="Genomic_DNA"/>
</dbReference>
<dbReference type="Pfam" id="PF12801">
    <property type="entry name" value="Fer4_5"/>
    <property type="match status" value="1"/>
</dbReference>
<dbReference type="Gene3D" id="2.60.40.10">
    <property type="entry name" value="Immunoglobulins"/>
    <property type="match status" value="1"/>
</dbReference>
<dbReference type="PANTHER" id="PTHR30176">
    <property type="entry name" value="FERREDOXIN-TYPE PROTEIN NAPH"/>
    <property type="match status" value="1"/>
</dbReference>
<sequence>MSDDNFYVIGDEKDLYEKRKKIFPKKVSGTFNTLRVLSVWLLLGLYYVLPWVTWNDQQAVLFDLPARKFQIFGLTYWPQDFIYLAMLLIIAALALFFFTAVAGRLWCGYACPQTVWTEAFIWMERLVEGDRNKQVKLEKEPWSFRKVRLRATKHLLWIVFALFTGFTFVGYFTPIKELTDSLQTLSFSGWEWFWILFYSFATWGNAGMLREQVCIYMCPYARFQSAMFDKDTLIIAYDEKRGEQRGGRKKDMSKEEYQAEGLGDCIDCMQCVHVCPTGIDIRDGLQYECIACAACIDACDDVMEKMGYEKNLIRYTSENHDAGGKLRLLRPKTIGYGIALLAITTLFILSIWFRTPLELDIIKDRNRLYVTNSEGFIVNIYKLRILNKDQVGHTYTINVSGNENLIYQGPKQVSLPSEGIREVPVRVALDPYYLKDSSFEVNFTLQAVDSESIKVVQDAKFIGPVQRKRRR</sequence>
<keyword evidence="7" id="KW-0812">Transmembrane</keyword>
<keyword evidence="6" id="KW-0411">Iron-sulfur</keyword>
<keyword evidence="3" id="KW-0479">Metal-binding</keyword>
<dbReference type="NCBIfam" id="TIGR02745">
    <property type="entry name" value="ccoG_rdxA_fixG"/>
    <property type="match status" value="1"/>
</dbReference>
<dbReference type="InterPro" id="IPR032879">
    <property type="entry name" value="FixG_C"/>
</dbReference>
<evidence type="ECO:0000259" key="8">
    <source>
        <dbReference type="PROSITE" id="PS51379"/>
    </source>
</evidence>
<evidence type="ECO:0000256" key="2">
    <source>
        <dbReference type="ARBA" id="ARBA00022485"/>
    </source>
</evidence>
<evidence type="ECO:0000256" key="4">
    <source>
        <dbReference type="ARBA" id="ARBA00022982"/>
    </source>
</evidence>
<keyword evidence="7" id="KW-0472">Membrane</keyword>
<evidence type="ECO:0000313" key="9">
    <source>
        <dbReference type="EMBL" id="PXF63420.1"/>
    </source>
</evidence>
<dbReference type="InterPro" id="IPR017900">
    <property type="entry name" value="4Fe4S_Fe_S_CS"/>
</dbReference>
<keyword evidence="10" id="KW-1185">Reference proteome</keyword>
<dbReference type="Pfam" id="PF13746">
    <property type="entry name" value="Fer4_18"/>
    <property type="match status" value="1"/>
</dbReference>
<feature type="transmembrane region" description="Helical" evidence="7">
    <location>
        <begin position="155"/>
        <end position="172"/>
    </location>
</feature>
<dbReference type="Gene3D" id="1.10.1060.10">
    <property type="entry name" value="Alpha-helical ferredoxin"/>
    <property type="match status" value="1"/>
</dbReference>
<feature type="transmembrane region" description="Helical" evidence="7">
    <location>
        <begin position="29"/>
        <end position="49"/>
    </location>
</feature>
<keyword evidence="1" id="KW-0813">Transport</keyword>
<proteinExistence type="predicted"/>
<accession>A0A318D2Q5</accession>
<evidence type="ECO:0000256" key="5">
    <source>
        <dbReference type="ARBA" id="ARBA00023004"/>
    </source>
</evidence>
<comment type="caution">
    <text evidence="9">The sequence shown here is derived from an EMBL/GenBank/DDBJ whole genome shotgun (WGS) entry which is preliminary data.</text>
</comment>
<dbReference type="SUPFAM" id="SSF54862">
    <property type="entry name" value="4Fe-4S ferredoxins"/>
    <property type="match status" value="1"/>
</dbReference>
<dbReference type="GO" id="GO:0005886">
    <property type="term" value="C:plasma membrane"/>
    <property type="evidence" value="ECO:0007669"/>
    <property type="project" value="TreeGrafter"/>
</dbReference>
<name>A0A318D2Q5_9GAMM</name>
<dbReference type="GO" id="GO:0046872">
    <property type="term" value="F:metal ion binding"/>
    <property type="evidence" value="ECO:0007669"/>
    <property type="project" value="UniProtKB-KW"/>
</dbReference>
<evidence type="ECO:0000313" key="10">
    <source>
        <dbReference type="Proteomes" id="UP000247689"/>
    </source>
</evidence>
<dbReference type="InterPro" id="IPR009051">
    <property type="entry name" value="Helical_ferredxn"/>
</dbReference>
<dbReference type="GO" id="GO:0051539">
    <property type="term" value="F:4 iron, 4 sulfur cluster binding"/>
    <property type="evidence" value="ECO:0007669"/>
    <property type="project" value="UniProtKB-KW"/>
</dbReference>
<keyword evidence="2" id="KW-0004">4Fe-4S</keyword>
<keyword evidence="4" id="KW-0249">Electron transport</keyword>
<feature type="transmembrane region" description="Helical" evidence="7">
    <location>
        <begin position="81"/>
        <end position="102"/>
    </location>
</feature>
<evidence type="ECO:0000256" key="7">
    <source>
        <dbReference type="SAM" id="Phobius"/>
    </source>
</evidence>
<dbReference type="OrthoDB" id="9811700at2"/>
<keyword evidence="5" id="KW-0408">Iron</keyword>
<reference evidence="9 10" key="1">
    <citation type="submission" date="2018-05" db="EMBL/GenBank/DDBJ databases">
        <title>Kangiella spongicola genome sequence.</title>
        <authorList>
            <person name="Maclea K.S."/>
            <person name="Goen A.E."/>
            <person name="Kelley C."/>
            <person name="Underriner A."/>
            <person name="Silverwood T."/>
            <person name="Trachtenberg A.M."/>
        </authorList>
    </citation>
    <scope>NUCLEOTIDE SEQUENCE [LARGE SCALE GENOMIC DNA]</scope>
    <source>
        <strain evidence="9 10">ATCC BAA-2076</strain>
    </source>
</reference>
<dbReference type="AlphaFoldDB" id="A0A318D2Q5"/>
<dbReference type="PROSITE" id="PS51379">
    <property type="entry name" value="4FE4S_FER_2"/>
    <property type="match status" value="1"/>
</dbReference>
<dbReference type="PANTHER" id="PTHR30176:SF3">
    <property type="entry name" value="FERREDOXIN-TYPE PROTEIN NAPH"/>
    <property type="match status" value="1"/>
</dbReference>
<protein>
    <submittedName>
        <fullName evidence="9">Cytochrome c oxidase accessory protein CcoG</fullName>
    </submittedName>
</protein>
<evidence type="ECO:0000256" key="6">
    <source>
        <dbReference type="ARBA" id="ARBA00023014"/>
    </source>
</evidence>
<dbReference type="InterPro" id="IPR017896">
    <property type="entry name" value="4Fe4S_Fe-S-bd"/>
</dbReference>
<dbReference type="Proteomes" id="UP000247689">
    <property type="component" value="Unassembled WGS sequence"/>
</dbReference>
<evidence type="ECO:0000256" key="3">
    <source>
        <dbReference type="ARBA" id="ARBA00022723"/>
    </source>
</evidence>
<dbReference type="InterPro" id="IPR014116">
    <property type="entry name" value="Cyt_c_oxidase_cbb3_FixG"/>
</dbReference>